<dbReference type="Proteomes" id="UP001515480">
    <property type="component" value="Unassembled WGS sequence"/>
</dbReference>
<dbReference type="InterPro" id="IPR036691">
    <property type="entry name" value="Endo/exonu/phosph_ase_sf"/>
</dbReference>
<dbReference type="SUPFAM" id="SSF56219">
    <property type="entry name" value="DNase I-like"/>
    <property type="match status" value="1"/>
</dbReference>
<accession>A0AB34JKV0</accession>
<dbReference type="Pfam" id="PF03372">
    <property type="entry name" value="Exo_endo_phos"/>
    <property type="match status" value="1"/>
</dbReference>
<dbReference type="Gene3D" id="3.60.10.10">
    <property type="entry name" value="Endonuclease/exonuclease/phosphatase"/>
    <property type="match status" value="1"/>
</dbReference>
<evidence type="ECO:0000313" key="3">
    <source>
        <dbReference type="Proteomes" id="UP001515480"/>
    </source>
</evidence>
<dbReference type="GO" id="GO:0006506">
    <property type="term" value="P:GPI anchor biosynthetic process"/>
    <property type="evidence" value="ECO:0007669"/>
    <property type="project" value="TreeGrafter"/>
</dbReference>
<comment type="caution">
    <text evidence="2">The sequence shown here is derived from an EMBL/GenBank/DDBJ whole genome shotgun (WGS) entry which is preliminary data.</text>
</comment>
<evidence type="ECO:0000259" key="1">
    <source>
        <dbReference type="Pfam" id="PF03372"/>
    </source>
</evidence>
<dbReference type="PANTHER" id="PTHR14859:SF1">
    <property type="entry name" value="PGAP2-INTERACTING PROTEIN"/>
    <property type="match status" value="1"/>
</dbReference>
<dbReference type="InterPro" id="IPR005135">
    <property type="entry name" value="Endo/exonuclease/phosphatase"/>
</dbReference>
<protein>
    <recommendedName>
        <fullName evidence="1">Endonuclease/exonuclease/phosphatase domain-containing protein</fullName>
    </recommendedName>
</protein>
<dbReference type="EMBL" id="JBGBPQ010000006">
    <property type="protein sequence ID" value="KAL1522303.1"/>
    <property type="molecule type" value="Genomic_DNA"/>
</dbReference>
<dbReference type="GO" id="GO:0016020">
    <property type="term" value="C:membrane"/>
    <property type="evidence" value="ECO:0007669"/>
    <property type="project" value="GOC"/>
</dbReference>
<dbReference type="PANTHER" id="PTHR14859">
    <property type="entry name" value="CALCOFLUOR WHITE HYPERSENSITIVE PROTEIN PRECURSOR"/>
    <property type="match status" value="1"/>
</dbReference>
<proteinExistence type="predicted"/>
<keyword evidence="3" id="KW-1185">Reference proteome</keyword>
<dbReference type="GO" id="GO:0003824">
    <property type="term" value="F:catalytic activity"/>
    <property type="evidence" value="ECO:0007669"/>
    <property type="project" value="InterPro"/>
</dbReference>
<dbReference type="InterPro" id="IPR051916">
    <property type="entry name" value="GPI-anchor_lipid_remodeler"/>
</dbReference>
<feature type="domain" description="Endonuclease/exonuclease/phosphatase" evidence="1">
    <location>
        <begin position="20"/>
        <end position="287"/>
    </location>
</feature>
<gene>
    <name evidence="2" type="ORF">AB1Y20_017295</name>
</gene>
<evidence type="ECO:0000313" key="2">
    <source>
        <dbReference type="EMBL" id="KAL1522303.1"/>
    </source>
</evidence>
<name>A0AB34JKV0_PRYPA</name>
<reference evidence="2 3" key="1">
    <citation type="journal article" date="2024" name="Science">
        <title>Giant polyketide synthase enzymes in the biosynthesis of giant marine polyether toxins.</title>
        <authorList>
            <person name="Fallon T.R."/>
            <person name="Shende V.V."/>
            <person name="Wierzbicki I.H."/>
            <person name="Pendleton A.L."/>
            <person name="Watervoot N.F."/>
            <person name="Auber R.P."/>
            <person name="Gonzalez D.J."/>
            <person name="Wisecaver J.H."/>
            <person name="Moore B.S."/>
        </authorList>
    </citation>
    <scope>NUCLEOTIDE SEQUENCE [LARGE SCALE GENOMIC DNA]</scope>
    <source>
        <strain evidence="2 3">12B1</strain>
    </source>
</reference>
<dbReference type="AlphaFoldDB" id="A0AB34JKV0"/>
<organism evidence="2 3">
    <name type="scientific">Prymnesium parvum</name>
    <name type="common">Toxic golden alga</name>
    <dbReference type="NCBI Taxonomy" id="97485"/>
    <lineage>
        <taxon>Eukaryota</taxon>
        <taxon>Haptista</taxon>
        <taxon>Haptophyta</taxon>
        <taxon>Prymnesiophyceae</taxon>
        <taxon>Prymnesiales</taxon>
        <taxon>Prymnesiaceae</taxon>
        <taxon>Prymnesium</taxon>
    </lineage>
</organism>
<sequence length="297" mass="33251">MSPHHLIMMTHAAPRFRVVHWNVRRCVDLSGASSLSRVLEALRSLQPSLLSLNEVDLRQSPSLLSDLSAAGLPHSSFFGHMRGTYGNLLAATVPLRNVLHLHLRGGSHVRVRDGRLHRIARGLLCADFSFLGVELRAAATHLDHISSVERRRQTHHLLQPLRLAEGARQCLLLGDLNALCREDFTSAEWEAHERHNRKKGWAPPVDEAEPGGVLSLLREARFVDAYAAVHPRREGGVPPWTAHVHDAEQPRYRIDYVWSRPPLLPDAPRLVPCEGLVHPSCDQASDHQPLVIDFVRA</sequence>